<evidence type="ECO:0000256" key="1">
    <source>
        <dbReference type="SAM" id="Phobius"/>
    </source>
</evidence>
<organism evidence="2 3">
    <name type="scientific">Gracilibacillus salinarum</name>
    <dbReference type="NCBI Taxonomy" id="2932255"/>
    <lineage>
        <taxon>Bacteria</taxon>
        <taxon>Bacillati</taxon>
        <taxon>Bacillota</taxon>
        <taxon>Bacilli</taxon>
        <taxon>Bacillales</taxon>
        <taxon>Bacillaceae</taxon>
        <taxon>Gracilibacillus</taxon>
    </lineage>
</organism>
<gene>
    <name evidence="2" type="ORF">MUN87_12395</name>
</gene>
<dbReference type="RefSeq" id="WP_244740538.1">
    <property type="nucleotide sequence ID" value="NZ_CP095071.1"/>
</dbReference>
<keyword evidence="1" id="KW-0812">Transmembrane</keyword>
<keyword evidence="1" id="KW-0472">Membrane</keyword>
<sequence>MLTLGALVLLIFGGTILIITILVCVFFILFMKNKQAITKMITGSILTFIFLVLKLAEFIAPILFKVIYWTFGPLSGFLGILLVIWGIISKIKVSHRKAT</sequence>
<reference evidence="2 3" key="1">
    <citation type="submission" date="2022-04" db="EMBL/GenBank/DDBJ databases">
        <title>Gracilibacillus sp. isolated from saltern.</title>
        <authorList>
            <person name="Won M."/>
            <person name="Lee C.-M."/>
            <person name="Woen H.-Y."/>
            <person name="Kwon S.-W."/>
        </authorList>
    </citation>
    <scope>NUCLEOTIDE SEQUENCE [LARGE SCALE GENOMIC DNA]</scope>
    <source>
        <strain evidence="2 3">SSPM10-3</strain>
    </source>
</reference>
<feature type="transmembrane region" description="Helical" evidence="1">
    <location>
        <begin position="41"/>
        <end position="60"/>
    </location>
</feature>
<dbReference type="EMBL" id="CP095071">
    <property type="protein sequence ID" value="UOQ83556.1"/>
    <property type="molecule type" value="Genomic_DNA"/>
</dbReference>
<accession>A0ABY4GHD6</accession>
<keyword evidence="1" id="KW-1133">Transmembrane helix</keyword>
<keyword evidence="3" id="KW-1185">Reference proteome</keyword>
<protein>
    <recommendedName>
        <fullName evidence="4">YesK-like protein</fullName>
    </recommendedName>
</protein>
<name>A0ABY4GHD6_9BACI</name>
<proteinExistence type="predicted"/>
<evidence type="ECO:0000313" key="3">
    <source>
        <dbReference type="Proteomes" id="UP000831537"/>
    </source>
</evidence>
<dbReference type="Proteomes" id="UP000831537">
    <property type="component" value="Chromosome"/>
</dbReference>
<evidence type="ECO:0000313" key="2">
    <source>
        <dbReference type="EMBL" id="UOQ83556.1"/>
    </source>
</evidence>
<evidence type="ECO:0008006" key="4">
    <source>
        <dbReference type="Google" id="ProtNLM"/>
    </source>
</evidence>
<feature type="transmembrane region" description="Helical" evidence="1">
    <location>
        <begin position="66"/>
        <end position="88"/>
    </location>
</feature>
<feature type="transmembrane region" description="Helical" evidence="1">
    <location>
        <begin position="6"/>
        <end position="29"/>
    </location>
</feature>